<accession>A0AAQ4ET90</accession>
<feature type="signal peptide" evidence="1">
    <location>
        <begin position="1"/>
        <end position="18"/>
    </location>
</feature>
<feature type="non-terminal residue" evidence="2">
    <location>
        <position position="117"/>
    </location>
</feature>
<dbReference type="EMBL" id="JARKHS020011331">
    <property type="protein sequence ID" value="KAK8777912.1"/>
    <property type="molecule type" value="Genomic_DNA"/>
</dbReference>
<organism evidence="2 3">
    <name type="scientific">Amblyomma americanum</name>
    <name type="common">Lone star tick</name>
    <dbReference type="NCBI Taxonomy" id="6943"/>
    <lineage>
        <taxon>Eukaryota</taxon>
        <taxon>Metazoa</taxon>
        <taxon>Ecdysozoa</taxon>
        <taxon>Arthropoda</taxon>
        <taxon>Chelicerata</taxon>
        <taxon>Arachnida</taxon>
        <taxon>Acari</taxon>
        <taxon>Parasitiformes</taxon>
        <taxon>Ixodida</taxon>
        <taxon>Ixodoidea</taxon>
        <taxon>Ixodidae</taxon>
        <taxon>Amblyomminae</taxon>
        <taxon>Amblyomma</taxon>
    </lineage>
</organism>
<reference evidence="2 3" key="1">
    <citation type="journal article" date="2023" name="Arcadia Sci">
        <title>De novo assembly of a long-read Amblyomma americanum tick genome.</title>
        <authorList>
            <person name="Chou S."/>
            <person name="Poskanzer K.E."/>
            <person name="Rollins M."/>
            <person name="Thuy-Boun P.S."/>
        </authorList>
    </citation>
    <scope>NUCLEOTIDE SEQUENCE [LARGE SCALE GENOMIC DNA]</scope>
    <source>
        <strain evidence="2">F_SG_1</strain>
        <tissue evidence="2">Salivary glands</tissue>
    </source>
</reference>
<evidence type="ECO:0000256" key="1">
    <source>
        <dbReference type="SAM" id="SignalP"/>
    </source>
</evidence>
<comment type="caution">
    <text evidence="2">The sequence shown here is derived from an EMBL/GenBank/DDBJ whole genome shotgun (WGS) entry which is preliminary data.</text>
</comment>
<proteinExistence type="predicted"/>
<dbReference type="Proteomes" id="UP001321473">
    <property type="component" value="Unassembled WGS sequence"/>
</dbReference>
<keyword evidence="3" id="KW-1185">Reference proteome</keyword>
<keyword evidence="1" id="KW-0732">Signal</keyword>
<evidence type="ECO:0000313" key="3">
    <source>
        <dbReference type="Proteomes" id="UP001321473"/>
    </source>
</evidence>
<evidence type="ECO:0008006" key="4">
    <source>
        <dbReference type="Google" id="ProtNLM"/>
    </source>
</evidence>
<sequence length="117" mass="12797">MAVFGKLMFCACILATFADKDGAPSGGSEATTPVDGFNLLGVGNTYRLVQTSFHFQDNGTSRCFTANVKTKNTESHEVELQMDYNSVTADTWPSHSLKFQFQPESGLFNVMKITGSR</sequence>
<gene>
    <name evidence="2" type="ORF">V5799_020747</name>
</gene>
<feature type="chain" id="PRO_5042927019" description="Lipocalin-6 1" evidence="1">
    <location>
        <begin position="19"/>
        <end position="117"/>
    </location>
</feature>
<evidence type="ECO:0000313" key="2">
    <source>
        <dbReference type="EMBL" id="KAK8777912.1"/>
    </source>
</evidence>
<dbReference type="AlphaFoldDB" id="A0AAQ4ET90"/>
<name>A0AAQ4ET90_AMBAM</name>
<protein>
    <recommendedName>
        <fullName evidence="4">Lipocalin-6 1</fullName>
    </recommendedName>
</protein>